<dbReference type="GO" id="GO:0016020">
    <property type="term" value="C:membrane"/>
    <property type="evidence" value="ECO:0007669"/>
    <property type="project" value="InterPro"/>
</dbReference>
<accession>A0A563VS24</accession>
<dbReference type="SUPFAM" id="SSF56935">
    <property type="entry name" value="Porins"/>
    <property type="match status" value="1"/>
</dbReference>
<evidence type="ECO:0000313" key="5">
    <source>
        <dbReference type="EMBL" id="VEP14187.1"/>
    </source>
</evidence>
<dbReference type="NCBIfam" id="NF033921">
    <property type="entry name" value="por_somb"/>
    <property type="match status" value="1"/>
</dbReference>
<dbReference type="PANTHER" id="PTHR43308:SF1">
    <property type="entry name" value="OUTER MEMBRANE PROTEIN ALPHA"/>
    <property type="match status" value="1"/>
</dbReference>
<proteinExistence type="inferred from homology"/>
<evidence type="ECO:0000256" key="2">
    <source>
        <dbReference type="RuleBase" id="RU363072"/>
    </source>
</evidence>
<sequence length="569" mass="63142">MAIFKRLYWSKTKKIVLSSSVILLSLESNVLAISVTELPLENSINSTSFLEKYNQHGSKKLENITFFTSSNLSDLRNISNLDKNSLAQLTNVHQLRDVNPGDWAYEALRSLVDRYGCIAGFPNQTYRGNQALRRYEFAAGLNSCLNQIERLIASSEAVAVEDIKTVKRLTQEFETELKQLDTRVNNLENRIAALEDNQFSTTTKLYGEVVLALAGVVTGKNLDGDDIPQITTFSDRVRLDLETSFTGHDFLYVELEAGNTPYRFDYFEGALGFESDTENDVYLAWLAYYFPIGERTEVTLQGVYGTFYDYTDTVTVLDGDGGSGALSYFATRNPIYNTTFGAGAGIRHEFNDVLEITGGYLASQETVSNPTPGNGLFNGDFATLAQLLIKPNDDLKFGLTYVHGYNSETFTGSTLVNFRSFTADNFDETASINSDAFGVEFSWAISVRFVLGGWGAYTKINVLDGQFEDGSLDVWNGAIIFAFPDLIKEGSMGGIVIGIEPKVTNSEGINFSDRPNTDRDTSFHLEAFYQLQLTDNIAITPGLIWLTAPDHDNDNDDVVIGVIRTTFSF</sequence>
<reference evidence="5 6" key="1">
    <citation type="submission" date="2019-01" db="EMBL/GenBank/DDBJ databases">
        <authorList>
            <person name="Brito A."/>
        </authorList>
    </citation>
    <scope>NUCLEOTIDE SEQUENCE [LARGE SCALE GENOMIC DNA]</scope>
    <source>
        <strain evidence="5">1</strain>
    </source>
</reference>
<dbReference type="Gene3D" id="2.40.160.180">
    <property type="entry name" value="Carbohydrate-selective porin OprB"/>
    <property type="match status" value="1"/>
</dbReference>
<dbReference type="EMBL" id="CAACVJ010000165">
    <property type="protein sequence ID" value="VEP14187.1"/>
    <property type="molecule type" value="Genomic_DNA"/>
</dbReference>
<feature type="coiled-coil region" evidence="3">
    <location>
        <begin position="163"/>
        <end position="197"/>
    </location>
</feature>
<evidence type="ECO:0000256" key="1">
    <source>
        <dbReference type="ARBA" id="ARBA00008769"/>
    </source>
</evidence>
<dbReference type="Pfam" id="PF04966">
    <property type="entry name" value="OprB"/>
    <property type="match status" value="1"/>
</dbReference>
<keyword evidence="6" id="KW-1185">Reference proteome</keyword>
<dbReference type="InterPro" id="IPR047684">
    <property type="entry name" value="Por_som-like"/>
</dbReference>
<evidence type="ECO:0000256" key="3">
    <source>
        <dbReference type="SAM" id="Coils"/>
    </source>
</evidence>
<organism evidence="5 6">
    <name type="scientific">Hyella patelloides LEGE 07179</name>
    <dbReference type="NCBI Taxonomy" id="945734"/>
    <lineage>
        <taxon>Bacteria</taxon>
        <taxon>Bacillati</taxon>
        <taxon>Cyanobacteriota</taxon>
        <taxon>Cyanophyceae</taxon>
        <taxon>Pleurocapsales</taxon>
        <taxon>Hyellaceae</taxon>
        <taxon>Hyella</taxon>
    </lineage>
</organism>
<protein>
    <submittedName>
        <fullName evidence="5">Porin type major outer membrane protein</fullName>
    </submittedName>
</protein>
<dbReference type="GO" id="GO:0015288">
    <property type="term" value="F:porin activity"/>
    <property type="evidence" value="ECO:0007669"/>
    <property type="project" value="InterPro"/>
</dbReference>
<dbReference type="PROSITE" id="PS51272">
    <property type="entry name" value="SLH"/>
    <property type="match status" value="1"/>
</dbReference>
<dbReference type="InterPro" id="IPR038673">
    <property type="entry name" value="OprB_sf"/>
</dbReference>
<comment type="similarity">
    <text evidence="1 2">Belongs to the OprB family.</text>
</comment>
<feature type="chain" id="PRO_5022250637" evidence="2">
    <location>
        <begin position="33"/>
        <end position="569"/>
    </location>
</feature>
<feature type="signal peptide" evidence="2">
    <location>
        <begin position="1"/>
        <end position="32"/>
    </location>
</feature>
<keyword evidence="3" id="KW-0175">Coiled coil</keyword>
<dbReference type="InterPro" id="IPR007049">
    <property type="entry name" value="Carb-sel_porin_OprB"/>
</dbReference>
<keyword evidence="2" id="KW-0732">Signal</keyword>
<dbReference type="PANTHER" id="PTHR43308">
    <property type="entry name" value="OUTER MEMBRANE PROTEIN ALPHA-RELATED"/>
    <property type="match status" value="1"/>
</dbReference>
<dbReference type="Proteomes" id="UP000320055">
    <property type="component" value="Unassembled WGS sequence"/>
</dbReference>
<evidence type="ECO:0000259" key="4">
    <source>
        <dbReference type="PROSITE" id="PS51272"/>
    </source>
</evidence>
<dbReference type="OrthoDB" id="568669at2"/>
<evidence type="ECO:0000313" key="6">
    <source>
        <dbReference type="Proteomes" id="UP000320055"/>
    </source>
</evidence>
<dbReference type="InterPro" id="IPR051465">
    <property type="entry name" value="Cell_Envelope_Struct_Comp"/>
</dbReference>
<dbReference type="AlphaFoldDB" id="A0A563VS24"/>
<dbReference type="InterPro" id="IPR001119">
    <property type="entry name" value="SLH_dom"/>
</dbReference>
<name>A0A563VS24_9CYAN</name>
<feature type="domain" description="SLH" evidence="4">
    <location>
        <begin position="91"/>
        <end position="155"/>
    </location>
</feature>
<gene>
    <name evidence="5" type="ORF">H1P_2470012</name>
</gene>
<dbReference type="GO" id="GO:0008643">
    <property type="term" value="P:carbohydrate transport"/>
    <property type="evidence" value="ECO:0007669"/>
    <property type="project" value="InterPro"/>
</dbReference>